<feature type="binding site" evidence="8">
    <location>
        <position position="267"/>
    </location>
    <ligand>
        <name>Mn(2+)</name>
        <dbReference type="ChEBI" id="CHEBI:29035"/>
        <label>2</label>
    </ligand>
</feature>
<evidence type="ECO:0000256" key="7">
    <source>
        <dbReference type="ARBA" id="ARBA00049972"/>
    </source>
</evidence>
<dbReference type="STRING" id="1796616.A4V09_23670"/>
<feature type="binding site" evidence="8">
    <location>
        <position position="244"/>
    </location>
    <ligand>
        <name>Mn(2+)</name>
        <dbReference type="ChEBI" id="CHEBI:29035"/>
        <label>2</label>
    </ligand>
</feature>
<keyword evidence="8" id="KW-0479">Metal-binding</keyword>
<dbReference type="InterPro" id="IPR023042">
    <property type="entry name" value="Peptidase_M17_leu_NH2_pept"/>
</dbReference>
<protein>
    <recommendedName>
        <fullName evidence="8">Probable cytosol aminopeptidase</fullName>
        <ecNumber evidence="8">3.4.11.1</ecNumber>
    </recommendedName>
    <alternativeName>
        <fullName evidence="8">Leucine aminopeptidase</fullName>
        <shortName evidence="8">LAP</shortName>
        <ecNumber evidence="8">3.4.11.10</ecNumber>
    </alternativeName>
    <alternativeName>
        <fullName evidence="8">Leucyl aminopeptidase</fullName>
    </alternativeName>
</protein>
<sequence>MIQIVSKGTKNVLVSFFKEEDERLETLPEGIHSFFKGEYLKTAWMCDEEGKLLLLTGIGKTEEDKLCRKEIAAKAVKECRSKKINGISMDIGPILCEYGVEAVRDLTEGAVLGAYTQKRFSLDKAEKEREASEIEFFGIPHEWEEEAKILVKETEVLCEGVCFARDMVNLPGNKLRPENLAREIEAFTRGTDAEAEIIKVDRLREMGMEALLAVGNSSEYKPCMLVLRYKGNHESSQVMGLIGKGVTCDTGGYCLKPAGSMLGIKGDMAGGAAVCGAVFALAKNKVKTNVTAVVPMCENRISPGSLLPGDVIGSYSGKTIEIANTDAEGRLILADAVSYAVKEEKVSRILDIATLTGAVVNMLGFSIGGVISDNDEFYEAFAKGSAASGERYWRLPYYKEHEKMIESKVADIRNMGENFCGTITAGLFIRAFAEGRPWIHVDIAGTAWVDSPVFEFQSQGATGAGVTSIYQLCCKEGM</sequence>
<feature type="binding site" evidence="8">
    <location>
        <position position="249"/>
    </location>
    <ligand>
        <name>Mn(2+)</name>
        <dbReference type="ChEBI" id="CHEBI:29035"/>
        <label>1</label>
    </ligand>
</feature>
<keyword evidence="5 8" id="KW-0645">Protease</keyword>
<comment type="cofactor">
    <cofactor evidence="8">
        <name>Mn(2+)</name>
        <dbReference type="ChEBI" id="CHEBI:29035"/>
    </cofactor>
    <text evidence="8">Binds 2 manganese ions per subunit.</text>
</comment>
<accession>A0A1C7IFV3</accession>
<dbReference type="GO" id="GO:0030145">
    <property type="term" value="F:manganese ion binding"/>
    <property type="evidence" value="ECO:0007669"/>
    <property type="project" value="UniProtKB-UniRule"/>
</dbReference>
<feature type="binding site" evidence="8">
    <location>
        <position position="328"/>
    </location>
    <ligand>
        <name>Mn(2+)</name>
        <dbReference type="ChEBI" id="CHEBI:29035"/>
        <label>2</label>
    </ligand>
</feature>
<dbReference type="KEGG" id="byl:A4V09_23670"/>
<proteinExistence type="inferred from homology"/>
<comment type="catalytic activity">
    <reaction evidence="1 8">
        <text>Release of an N-terminal amino acid, Xaa-|-Yaa-, in which Xaa is preferably Leu, but may be other amino acids including Pro although not Arg or Lys, and Yaa may be Pro. Amino acid amides and methyl esters are also readily hydrolyzed, but rates on arylamides are exceedingly low.</text>
        <dbReference type="EC" id="3.4.11.1"/>
    </reaction>
</comment>
<dbReference type="GO" id="GO:0006508">
    <property type="term" value="P:proteolysis"/>
    <property type="evidence" value="ECO:0007669"/>
    <property type="project" value="UniProtKB-KW"/>
</dbReference>
<dbReference type="RefSeq" id="WP_065544554.1">
    <property type="nucleotide sequence ID" value="NZ_CP015405.2"/>
</dbReference>
<evidence type="ECO:0000256" key="4">
    <source>
        <dbReference type="ARBA" id="ARBA00022438"/>
    </source>
</evidence>
<dbReference type="Gene3D" id="3.40.220.10">
    <property type="entry name" value="Leucine Aminopeptidase, subunit E, domain 1"/>
    <property type="match status" value="1"/>
</dbReference>
<comment type="subcellular location">
    <subcellularLocation>
        <location evidence="8">Cytoplasm</location>
    </subcellularLocation>
</comment>
<evidence type="ECO:0000256" key="5">
    <source>
        <dbReference type="ARBA" id="ARBA00022670"/>
    </source>
</evidence>
<dbReference type="PANTHER" id="PTHR11963:SF23">
    <property type="entry name" value="CYTOSOL AMINOPEPTIDASE"/>
    <property type="match status" value="1"/>
</dbReference>
<name>A0A1C7IFV3_9FIRM</name>
<comment type="function">
    <text evidence="7 8">Presumably involved in the processing and regular turnover of intracellular proteins. Catalyzes the removal of unsubstituted N-terminal amino acids from various peptides.</text>
</comment>
<keyword evidence="4 8" id="KW-0031">Aminopeptidase</keyword>
<feature type="active site" evidence="8">
    <location>
        <position position="256"/>
    </location>
</feature>
<dbReference type="HAMAP" id="MF_00181">
    <property type="entry name" value="Cytosol_peptidase_M17"/>
    <property type="match status" value="1"/>
</dbReference>
<keyword evidence="8" id="KW-0963">Cytoplasm</keyword>
<dbReference type="InterPro" id="IPR011356">
    <property type="entry name" value="Leucine_aapep/pepB"/>
</dbReference>
<dbReference type="PRINTS" id="PR00481">
    <property type="entry name" value="LAMNOPPTDASE"/>
</dbReference>
<comment type="similarity">
    <text evidence="3 8">Belongs to the peptidase M17 family.</text>
</comment>
<dbReference type="Gene3D" id="3.40.630.10">
    <property type="entry name" value="Zn peptidases"/>
    <property type="match status" value="1"/>
</dbReference>
<dbReference type="EMBL" id="CP015405">
    <property type="protein sequence ID" value="ANU78475.1"/>
    <property type="molecule type" value="Genomic_DNA"/>
</dbReference>
<evidence type="ECO:0000313" key="11">
    <source>
        <dbReference type="Proteomes" id="UP000092574"/>
    </source>
</evidence>
<evidence type="ECO:0000256" key="3">
    <source>
        <dbReference type="ARBA" id="ARBA00009528"/>
    </source>
</evidence>
<gene>
    <name evidence="8" type="primary">pepA</name>
    <name evidence="10" type="ORF">A4V09_23670</name>
</gene>
<evidence type="ECO:0000256" key="2">
    <source>
        <dbReference type="ARBA" id="ARBA00000967"/>
    </source>
</evidence>
<dbReference type="AlphaFoldDB" id="A0A1C7IFV3"/>
<organism evidence="10 11">
    <name type="scientific">Blautia pseudococcoides</name>
    <dbReference type="NCBI Taxonomy" id="1796616"/>
    <lineage>
        <taxon>Bacteria</taxon>
        <taxon>Bacillati</taxon>
        <taxon>Bacillota</taxon>
        <taxon>Clostridia</taxon>
        <taxon>Lachnospirales</taxon>
        <taxon>Lachnospiraceae</taxon>
        <taxon>Blautia</taxon>
    </lineage>
</organism>
<dbReference type="EC" id="3.4.11.10" evidence="8"/>
<dbReference type="Proteomes" id="UP000092574">
    <property type="component" value="Chromosome"/>
</dbReference>
<evidence type="ECO:0000256" key="6">
    <source>
        <dbReference type="ARBA" id="ARBA00022801"/>
    </source>
</evidence>
<dbReference type="PANTHER" id="PTHR11963">
    <property type="entry name" value="LEUCINE AMINOPEPTIDASE-RELATED"/>
    <property type="match status" value="1"/>
</dbReference>
<feature type="active site" evidence="8">
    <location>
        <position position="330"/>
    </location>
</feature>
<keyword evidence="11" id="KW-1185">Reference proteome</keyword>
<evidence type="ECO:0000256" key="1">
    <source>
        <dbReference type="ARBA" id="ARBA00000135"/>
    </source>
</evidence>
<dbReference type="EC" id="3.4.11.1" evidence="8"/>
<reference evidence="10" key="1">
    <citation type="submission" date="2017-04" db="EMBL/GenBank/DDBJ databases">
        <title>Complete Genome Sequences of Twelve Strains of a Stable Defined Moderately Diverse Mouse Microbiota 2 (sDMDMm2).</title>
        <authorList>
            <person name="Uchimura Y."/>
            <person name="Wyss M."/>
            <person name="Brugiroux S."/>
            <person name="Limenitakis J.P."/>
            <person name="Stecher B."/>
            <person name="McCoy K.D."/>
            <person name="Macpherson A.J."/>
        </authorList>
    </citation>
    <scope>NUCLEOTIDE SEQUENCE</scope>
    <source>
        <strain evidence="10">YL58</strain>
    </source>
</reference>
<evidence type="ECO:0000313" key="10">
    <source>
        <dbReference type="EMBL" id="ANU78475.1"/>
    </source>
</evidence>
<dbReference type="PROSITE" id="PS00631">
    <property type="entry name" value="CYTOSOL_AP"/>
    <property type="match status" value="1"/>
</dbReference>
<dbReference type="SUPFAM" id="SSF52949">
    <property type="entry name" value="Macro domain-like"/>
    <property type="match status" value="1"/>
</dbReference>
<dbReference type="InterPro" id="IPR000819">
    <property type="entry name" value="Peptidase_M17_C"/>
</dbReference>
<dbReference type="GO" id="GO:0005737">
    <property type="term" value="C:cytoplasm"/>
    <property type="evidence" value="ECO:0007669"/>
    <property type="project" value="UniProtKB-SubCell"/>
</dbReference>
<feature type="binding site" evidence="8">
    <location>
        <position position="249"/>
    </location>
    <ligand>
        <name>Mn(2+)</name>
        <dbReference type="ChEBI" id="CHEBI:29035"/>
        <label>2</label>
    </ligand>
</feature>
<keyword evidence="8" id="KW-0464">Manganese</keyword>
<dbReference type="Pfam" id="PF00883">
    <property type="entry name" value="Peptidase_M17"/>
    <property type="match status" value="1"/>
</dbReference>
<dbReference type="SUPFAM" id="SSF53187">
    <property type="entry name" value="Zn-dependent exopeptidases"/>
    <property type="match status" value="1"/>
</dbReference>
<feature type="binding site" evidence="8">
    <location>
        <position position="328"/>
    </location>
    <ligand>
        <name>Mn(2+)</name>
        <dbReference type="ChEBI" id="CHEBI:29035"/>
        <label>1</label>
    </ligand>
</feature>
<comment type="catalytic activity">
    <reaction evidence="2 8">
        <text>Release of an N-terminal amino acid, preferentially leucine, but not glutamic or aspartic acids.</text>
        <dbReference type="EC" id="3.4.11.10"/>
    </reaction>
</comment>
<dbReference type="CDD" id="cd00433">
    <property type="entry name" value="Peptidase_M17"/>
    <property type="match status" value="1"/>
</dbReference>
<feature type="domain" description="Cytosol aminopeptidase" evidence="9">
    <location>
        <begin position="324"/>
        <end position="331"/>
    </location>
</feature>
<dbReference type="InterPro" id="IPR043472">
    <property type="entry name" value="Macro_dom-like"/>
</dbReference>
<evidence type="ECO:0000256" key="8">
    <source>
        <dbReference type="HAMAP-Rule" id="MF_00181"/>
    </source>
</evidence>
<dbReference type="GO" id="GO:0070006">
    <property type="term" value="F:metalloaminopeptidase activity"/>
    <property type="evidence" value="ECO:0007669"/>
    <property type="project" value="InterPro"/>
</dbReference>
<feature type="binding site" evidence="8">
    <location>
        <position position="326"/>
    </location>
    <ligand>
        <name>Mn(2+)</name>
        <dbReference type="ChEBI" id="CHEBI:29035"/>
        <label>1</label>
    </ligand>
</feature>
<keyword evidence="6 8" id="KW-0378">Hydrolase</keyword>
<evidence type="ECO:0000259" key="9">
    <source>
        <dbReference type="PROSITE" id="PS00631"/>
    </source>
</evidence>